<proteinExistence type="predicted"/>
<feature type="transmembrane region" description="Helical" evidence="5">
    <location>
        <begin position="228"/>
        <end position="249"/>
    </location>
</feature>
<sequence>MAFNRAMSAKGNEPVSPTGLPHVADHRHADVTGGWLRAATFGAMDGLVSNTALIAGVAAAASAHTVVISGVAGLLAGAFSMAMGEYASVMTANEQIDSEVRVERKSFKLHPQAERAELQAMLTDMGLAPDTAAKATEEIHRDEAKALNFHLVQELGVDPREKPSPWVAAGSSFVLFAIGAVIPLIPYLLGYESLWLGLAFGGAGLLLAGASAARFTRRHPVWASLRQLAFGAVAIAATYLVGLLVGGVVT</sequence>
<evidence type="ECO:0000256" key="3">
    <source>
        <dbReference type="ARBA" id="ARBA00022989"/>
    </source>
</evidence>
<evidence type="ECO:0000313" key="6">
    <source>
        <dbReference type="EMBL" id="BBX52971.1"/>
    </source>
</evidence>
<gene>
    <name evidence="6" type="ORF">MPOR_39970</name>
</gene>
<feature type="transmembrane region" description="Helical" evidence="5">
    <location>
        <begin position="52"/>
        <end position="76"/>
    </location>
</feature>
<dbReference type="Pfam" id="PF01988">
    <property type="entry name" value="VIT1"/>
    <property type="match status" value="1"/>
</dbReference>
<dbReference type="InterPro" id="IPR008217">
    <property type="entry name" value="Ccc1_fam"/>
</dbReference>
<keyword evidence="2 5" id="KW-0812">Transmembrane</keyword>
<evidence type="ECO:0000256" key="2">
    <source>
        <dbReference type="ARBA" id="ARBA00022692"/>
    </source>
</evidence>
<dbReference type="AlphaFoldDB" id="A0A6N4VEF4"/>
<feature type="transmembrane region" description="Helical" evidence="5">
    <location>
        <begin position="195"/>
        <end position="216"/>
    </location>
</feature>
<name>A0A6N4VEF4_9MYCO</name>
<keyword evidence="4 5" id="KW-0472">Membrane</keyword>
<evidence type="ECO:0000256" key="1">
    <source>
        <dbReference type="ARBA" id="ARBA00004127"/>
    </source>
</evidence>
<dbReference type="GO" id="GO:0030026">
    <property type="term" value="P:intracellular manganese ion homeostasis"/>
    <property type="evidence" value="ECO:0007669"/>
    <property type="project" value="InterPro"/>
</dbReference>
<evidence type="ECO:0000256" key="5">
    <source>
        <dbReference type="SAM" id="Phobius"/>
    </source>
</evidence>
<reference evidence="6 7" key="1">
    <citation type="journal article" date="2019" name="Emerg. Microbes Infect.">
        <title>Comprehensive subspecies identification of 175 nontuberculous mycobacteria species based on 7547 genomic profiles.</title>
        <authorList>
            <person name="Matsumoto Y."/>
            <person name="Kinjo T."/>
            <person name="Motooka D."/>
            <person name="Nabeya D."/>
            <person name="Jung N."/>
            <person name="Uechi K."/>
            <person name="Horii T."/>
            <person name="Iida T."/>
            <person name="Fujita J."/>
            <person name="Nakamura S."/>
        </authorList>
    </citation>
    <scope>NUCLEOTIDE SEQUENCE [LARGE SCALE GENOMIC DNA]</scope>
    <source>
        <strain evidence="6 7">JCM 12603</strain>
    </source>
</reference>
<dbReference type="GO" id="GO:0012505">
    <property type="term" value="C:endomembrane system"/>
    <property type="evidence" value="ECO:0007669"/>
    <property type="project" value="UniProtKB-SubCell"/>
</dbReference>
<keyword evidence="7" id="KW-1185">Reference proteome</keyword>
<dbReference type="GO" id="GO:0005384">
    <property type="term" value="F:manganese ion transmembrane transporter activity"/>
    <property type="evidence" value="ECO:0007669"/>
    <property type="project" value="InterPro"/>
</dbReference>
<comment type="subcellular location">
    <subcellularLocation>
        <location evidence="1">Endomembrane system</location>
        <topology evidence="1">Multi-pass membrane protein</topology>
    </subcellularLocation>
</comment>
<dbReference type="EMBL" id="AP022570">
    <property type="protein sequence ID" value="BBX52971.1"/>
    <property type="molecule type" value="Genomic_DNA"/>
</dbReference>
<feature type="transmembrane region" description="Helical" evidence="5">
    <location>
        <begin position="166"/>
        <end position="189"/>
    </location>
</feature>
<organism evidence="6 7">
    <name type="scientific">Mycolicibacterium poriferae</name>
    <dbReference type="NCBI Taxonomy" id="39694"/>
    <lineage>
        <taxon>Bacteria</taxon>
        <taxon>Bacillati</taxon>
        <taxon>Actinomycetota</taxon>
        <taxon>Actinomycetes</taxon>
        <taxon>Mycobacteriales</taxon>
        <taxon>Mycobacteriaceae</taxon>
        <taxon>Mycolicibacterium</taxon>
    </lineage>
</organism>
<dbReference type="Proteomes" id="UP000466785">
    <property type="component" value="Chromosome"/>
</dbReference>
<evidence type="ECO:0000313" key="7">
    <source>
        <dbReference type="Proteomes" id="UP000466785"/>
    </source>
</evidence>
<dbReference type="KEGG" id="mpof:MPOR_39970"/>
<protein>
    <submittedName>
        <fullName evidence="6">Membrane protein</fullName>
    </submittedName>
</protein>
<dbReference type="PANTHER" id="PTHR31851">
    <property type="entry name" value="FE(2+)/MN(2+) TRANSPORTER PCL1"/>
    <property type="match status" value="1"/>
</dbReference>
<keyword evidence="3 5" id="KW-1133">Transmembrane helix</keyword>
<evidence type="ECO:0000256" key="4">
    <source>
        <dbReference type="ARBA" id="ARBA00023136"/>
    </source>
</evidence>
<accession>A0A6N4VEF4</accession>